<feature type="non-terminal residue" evidence="3">
    <location>
        <position position="1"/>
    </location>
</feature>
<name>X1P6N0_9ZZZZ</name>
<dbReference type="EMBL" id="BARV01032353">
    <property type="protein sequence ID" value="GAI33550.1"/>
    <property type="molecule type" value="Genomic_DNA"/>
</dbReference>
<dbReference type="EMBL" id="BARV01030155">
    <property type="protein sequence ID" value="GAI38126.1"/>
    <property type="molecule type" value="Genomic_DNA"/>
</dbReference>
<protein>
    <submittedName>
        <fullName evidence="3">Uncharacterized protein</fullName>
    </submittedName>
</protein>
<evidence type="ECO:0000313" key="2">
    <source>
        <dbReference type="EMBL" id="GAI33550.1"/>
    </source>
</evidence>
<feature type="region of interest" description="Disordered" evidence="1">
    <location>
        <begin position="1"/>
        <end position="30"/>
    </location>
</feature>
<accession>X1P6N0</accession>
<evidence type="ECO:0000256" key="1">
    <source>
        <dbReference type="SAM" id="MobiDB-lite"/>
    </source>
</evidence>
<gene>
    <name evidence="3" type="ORF">S06H3_47945</name>
    <name evidence="2" type="ORF">S06H3_51028</name>
</gene>
<comment type="caution">
    <text evidence="3">The sequence shown here is derived from an EMBL/GenBank/DDBJ whole genome shotgun (WGS) entry which is preliminary data.</text>
</comment>
<reference evidence="3" key="1">
    <citation type="journal article" date="2014" name="Front. Microbiol.">
        <title>High frequency of phylogenetically diverse reductive dehalogenase-homologous genes in deep subseafloor sedimentary metagenomes.</title>
        <authorList>
            <person name="Kawai M."/>
            <person name="Futagami T."/>
            <person name="Toyoda A."/>
            <person name="Takaki Y."/>
            <person name="Nishi S."/>
            <person name="Hori S."/>
            <person name="Arai W."/>
            <person name="Tsubouchi T."/>
            <person name="Morono Y."/>
            <person name="Uchiyama I."/>
            <person name="Ito T."/>
            <person name="Fujiyama A."/>
            <person name="Inagaki F."/>
            <person name="Takami H."/>
        </authorList>
    </citation>
    <scope>NUCLEOTIDE SEQUENCE</scope>
    <source>
        <strain evidence="3">Expedition CK06-06</strain>
    </source>
</reference>
<dbReference type="AlphaFoldDB" id="X1P6N0"/>
<proteinExistence type="predicted"/>
<evidence type="ECO:0000313" key="3">
    <source>
        <dbReference type="EMBL" id="GAI38126.1"/>
    </source>
</evidence>
<sequence>VILRALGSGRPTGTLVKKQTGGVSEWQEQT</sequence>
<organism evidence="3">
    <name type="scientific">marine sediment metagenome</name>
    <dbReference type="NCBI Taxonomy" id="412755"/>
    <lineage>
        <taxon>unclassified sequences</taxon>
        <taxon>metagenomes</taxon>
        <taxon>ecological metagenomes</taxon>
    </lineage>
</organism>